<dbReference type="Gene3D" id="1.10.630.10">
    <property type="entry name" value="Cytochrome P450"/>
    <property type="match status" value="1"/>
</dbReference>
<evidence type="ECO:0000256" key="2">
    <source>
        <dbReference type="ARBA" id="ARBA00004167"/>
    </source>
</evidence>
<dbReference type="GO" id="GO:0005506">
    <property type="term" value="F:iron ion binding"/>
    <property type="evidence" value="ECO:0007669"/>
    <property type="project" value="InterPro"/>
</dbReference>
<protein>
    <submittedName>
        <fullName evidence="15">Cytochrome P450 71D11-like</fullName>
    </submittedName>
</protein>
<dbReference type="PANTHER" id="PTHR47955">
    <property type="entry name" value="CYTOCHROME P450 FAMILY 71 PROTEIN"/>
    <property type="match status" value="1"/>
</dbReference>
<dbReference type="CDD" id="cd11072">
    <property type="entry name" value="CYP71-like"/>
    <property type="match status" value="1"/>
</dbReference>
<evidence type="ECO:0000256" key="6">
    <source>
        <dbReference type="ARBA" id="ARBA00022692"/>
    </source>
</evidence>
<comment type="subcellular location">
    <subcellularLocation>
        <location evidence="2">Membrane</location>
        <topology evidence="2">Single-pass membrane protein</topology>
    </subcellularLocation>
</comment>
<gene>
    <name evidence="15" type="primary">LOC105125320</name>
</gene>
<dbReference type="InterPro" id="IPR001128">
    <property type="entry name" value="Cyt_P450"/>
</dbReference>
<dbReference type="GO" id="GO:0004497">
    <property type="term" value="F:monooxygenase activity"/>
    <property type="evidence" value="ECO:0007669"/>
    <property type="project" value="UniProtKB-KW"/>
</dbReference>
<accession>A0AAJ6U641</accession>
<evidence type="ECO:0000313" key="14">
    <source>
        <dbReference type="Proteomes" id="UP000694918"/>
    </source>
</evidence>
<comment type="pathway">
    <text evidence="3">Alkaloid biosynthesis.</text>
</comment>
<dbReference type="GO" id="GO:0016705">
    <property type="term" value="F:oxidoreductase activity, acting on paired donors, with incorporation or reduction of molecular oxygen"/>
    <property type="evidence" value="ECO:0007669"/>
    <property type="project" value="InterPro"/>
</dbReference>
<keyword evidence="5 12" id="KW-0349">Heme</keyword>
<proteinExistence type="inferred from homology"/>
<feature type="binding site" description="axial binding residue" evidence="12">
    <location>
        <position position="419"/>
    </location>
    <ligand>
        <name>heme</name>
        <dbReference type="ChEBI" id="CHEBI:30413"/>
    </ligand>
    <ligandPart>
        <name>Fe</name>
        <dbReference type="ChEBI" id="CHEBI:18248"/>
    </ligandPart>
</feature>
<evidence type="ECO:0000313" key="15">
    <source>
        <dbReference type="RefSeq" id="XP_011024022.1"/>
    </source>
</evidence>
<dbReference type="InterPro" id="IPR002401">
    <property type="entry name" value="Cyt_P450_E_grp-I"/>
</dbReference>
<keyword evidence="10 12" id="KW-0408">Iron</keyword>
<sequence length="485" mass="55368">MRKTSETNEYLTTNPPPGPWKLPLVGNIHQVSGHLIHHRFTDLAKKYGPVMQILLGEVRFVVISSRETAKEVMKTNEDIFVDRPDGVIPRIVFYNGKAISFTPYGEYWKQLRKICSSKLLSPQCVRSLRSTMEEKVSDFVTLISSKEGSPINLSKMLFTLTFGLISRVILGKRGKNQALLSSIEEWKQGGAGFDVADIFPSFKLFHSLRWARSKFVRQHEEIGEMLETIINERRASKIRTKTSEHEIEEDFLDVLVNMQHSGNLEFTNDNIKAILLEFFLAGSDSSSAVMEWALSEMLKNPGHMKRAQKEVRVVFTKMGNDDEARLHELKYLQLIIKETTRLHPPAPLILRACREGCKINGHDIPERCNVMINAWAIGRDPTYWNEAEKFNPERFLDSSIDYMGNNFEFIPFGAGKRKCPGMSFGLAIVEMALAKLLYHFDWKLCDGVKNEDLDMTEDTALGSTVKRKHELYLIPIPYHPSSPAK</sequence>
<dbReference type="AlphaFoldDB" id="A0AAJ6U641"/>
<evidence type="ECO:0000256" key="12">
    <source>
        <dbReference type="PIRSR" id="PIRSR602401-1"/>
    </source>
</evidence>
<organism evidence="14 15">
    <name type="scientific">Populus euphratica</name>
    <name type="common">Euphrates poplar</name>
    <dbReference type="NCBI Taxonomy" id="75702"/>
    <lineage>
        <taxon>Eukaryota</taxon>
        <taxon>Viridiplantae</taxon>
        <taxon>Streptophyta</taxon>
        <taxon>Embryophyta</taxon>
        <taxon>Tracheophyta</taxon>
        <taxon>Spermatophyta</taxon>
        <taxon>Magnoliopsida</taxon>
        <taxon>eudicotyledons</taxon>
        <taxon>Gunneridae</taxon>
        <taxon>Pentapetalae</taxon>
        <taxon>rosids</taxon>
        <taxon>fabids</taxon>
        <taxon>Malpighiales</taxon>
        <taxon>Salicaceae</taxon>
        <taxon>Saliceae</taxon>
        <taxon>Populus</taxon>
    </lineage>
</organism>
<dbReference type="SUPFAM" id="SSF48264">
    <property type="entry name" value="Cytochrome P450"/>
    <property type="match status" value="1"/>
</dbReference>
<evidence type="ECO:0000256" key="10">
    <source>
        <dbReference type="ARBA" id="ARBA00023004"/>
    </source>
</evidence>
<evidence type="ECO:0000256" key="8">
    <source>
        <dbReference type="ARBA" id="ARBA00022989"/>
    </source>
</evidence>
<dbReference type="PRINTS" id="PR00385">
    <property type="entry name" value="P450"/>
</dbReference>
<comment type="similarity">
    <text evidence="4 13">Belongs to the cytochrome P450 family.</text>
</comment>
<dbReference type="FunFam" id="1.10.630.10:FF:000097">
    <property type="entry name" value="Cytochrome P-450 19"/>
    <property type="match status" value="1"/>
</dbReference>
<keyword evidence="9 13" id="KW-0560">Oxidoreductase</keyword>
<dbReference type="InterPro" id="IPR036396">
    <property type="entry name" value="Cyt_P450_sf"/>
</dbReference>
<evidence type="ECO:0000256" key="4">
    <source>
        <dbReference type="ARBA" id="ARBA00010617"/>
    </source>
</evidence>
<keyword evidence="6" id="KW-0812">Transmembrane</keyword>
<keyword evidence="13" id="KW-0503">Monooxygenase</keyword>
<dbReference type="Pfam" id="PF00067">
    <property type="entry name" value="p450"/>
    <property type="match status" value="1"/>
</dbReference>
<dbReference type="KEGG" id="peu:105125320"/>
<dbReference type="GO" id="GO:0020037">
    <property type="term" value="F:heme binding"/>
    <property type="evidence" value="ECO:0007669"/>
    <property type="project" value="InterPro"/>
</dbReference>
<comment type="cofactor">
    <cofactor evidence="1 12">
        <name>heme</name>
        <dbReference type="ChEBI" id="CHEBI:30413"/>
    </cofactor>
</comment>
<dbReference type="PROSITE" id="PS00086">
    <property type="entry name" value="CYTOCHROME_P450"/>
    <property type="match status" value="1"/>
</dbReference>
<keyword evidence="14" id="KW-1185">Reference proteome</keyword>
<dbReference type="PRINTS" id="PR00463">
    <property type="entry name" value="EP450I"/>
</dbReference>
<dbReference type="RefSeq" id="XP_011024022.1">
    <property type="nucleotide sequence ID" value="XM_011025720.1"/>
</dbReference>
<evidence type="ECO:0000256" key="13">
    <source>
        <dbReference type="RuleBase" id="RU000461"/>
    </source>
</evidence>
<name>A0AAJ6U641_POPEU</name>
<evidence type="ECO:0000256" key="5">
    <source>
        <dbReference type="ARBA" id="ARBA00022617"/>
    </source>
</evidence>
<keyword evidence="8" id="KW-1133">Transmembrane helix</keyword>
<keyword evidence="7 12" id="KW-0479">Metal-binding</keyword>
<evidence type="ECO:0000256" key="7">
    <source>
        <dbReference type="ARBA" id="ARBA00022723"/>
    </source>
</evidence>
<evidence type="ECO:0000256" key="11">
    <source>
        <dbReference type="ARBA" id="ARBA00023136"/>
    </source>
</evidence>
<evidence type="ECO:0000256" key="3">
    <source>
        <dbReference type="ARBA" id="ARBA00004913"/>
    </source>
</evidence>
<dbReference type="PANTHER" id="PTHR47955:SF8">
    <property type="entry name" value="CYTOCHROME P450 71D11-LIKE"/>
    <property type="match status" value="1"/>
</dbReference>
<dbReference type="GeneID" id="105125320"/>
<keyword evidence="11" id="KW-0472">Membrane</keyword>
<dbReference type="GO" id="GO:0016020">
    <property type="term" value="C:membrane"/>
    <property type="evidence" value="ECO:0007669"/>
    <property type="project" value="UniProtKB-SubCell"/>
</dbReference>
<evidence type="ECO:0000256" key="9">
    <source>
        <dbReference type="ARBA" id="ARBA00023002"/>
    </source>
</evidence>
<evidence type="ECO:0000256" key="1">
    <source>
        <dbReference type="ARBA" id="ARBA00001971"/>
    </source>
</evidence>
<dbReference type="InterPro" id="IPR017972">
    <property type="entry name" value="Cyt_P450_CS"/>
</dbReference>
<reference evidence="15" key="1">
    <citation type="submission" date="2025-08" db="UniProtKB">
        <authorList>
            <consortium name="RefSeq"/>
        </authorList>
    </citation>
    <scope>IDENTIFICATION</scope>
</reference>
<dbReference type="Proteomes" id="UP000694918">
    <property type="component" value="Unplaced"/>
</dbReference>